<dbReference type="InterPro" id="IPR050216">
    <property type="entry name" value="LRR_domain-containing"/>
</dbReference>
<evidence type="ECO:0000313" key="4">
    <source>
        <dbReference type="Proteomes" id="UP000290572"/>
    </source>
</evidence>
<dbReference type="SUPFAM" id="SSF52058">
    <property type="entry name" value="L domain-like"/>
    <property type="match status" value="1"/>
</dbReference>
<reference evidence="3 4" key="1">
    <citation type="submission" date="2018-03" db="EMBL/GenBank/DDBJ databases">
        <title>Draft genome sequence of Rohu Carp (Labeo rohita).</title>
        <authorList>
            <person name="Das P."/>
            <person name="Kushwaha B."/>
            <person name="Joshi C.G."/>
            <person name="Kumar D."/>
            <person name="Nagpure N.S."/>
            <person name="Sahoo L."/>
            <person name="Das S.P."/>
            <person name="Bit A."/>
            <person name="Patnaik S."/>
            <person name="Meher P.K."/>
            <person name="Jayasankar P."/>
            <person name="Koringa P.G."/>
            <person name="Patel N.V."/>
            <person name="Hinsu A.T."/>
            <person name="Kumar R."/>
            <person name="Pandey M."/>
            <person name="Agarwal S."/>
            <person name="Srivastava S."/>
            <person name="Singh M."/>
            <person name="Iquebal M.A."/>
            <person name="Jaiswal S."/>
            <person name="Angadi U.B."/>
            <person name="Kumar N."/>
            <person name="Raza M."/>
            <person name="Shah T.M."/>
            <person name="Rai A."/>
            <person name="Jena J.K."/>
        </authorList>
    </citation>
    <scope>NUCLEOTIDE SEQUENCE [LARGE SCALE GENOMIC DNA]</scope>
    <source>
        <strain evidence="3">DASCIFA01</strain>
        <tissue evidence="3">Testis</tissue>
    </source>
</reference>
<sequence length="256" mass="28186">MAEVQLQACQLERLPSALLALTGLRSLDLQHNSLRTLEELLGLQHLRRLSCLRLAHNRVLALPASVGVLRALELLDLAHNQLQNLPSALFTLHKLRRLFLAGNLLEELPAEIGALMLLSELDLSANRLECLPKELFESCVELRNLNVANNSLGSLPAGLGCLTQLSRLDVRGNSLEELPIELGMAENDVDNELLDYEEDDEPQGAPESAAPVGKKEVKGSYVSIHSSGFRDFLLKPELLRAIVDCGFEHPSEGKRL</sequence>
<dbReference type="Gene3D" id="3.80.10.10">
    <property type="entry name" value="Ribonuclease Inhibitor"/>
    <property type="match status" value="1"/>
</dbReference>
<dbReference type="InterPro" id="IPR003591">
    <property type="entry name" value="Leu-rich_rpt_typical-subtyp"/>
</dbReference>
<evidence type="ECO:0000313" key="3">
    <source>
        <dbReference type="EMBL" id="RXN39119.1"/>
    </source>
</evidence>
<keyword evidence="4" id="KW-1185">Reference proteome</keyword>
<organism evidence="3 4">
    <name type="scientific">Labeo rohita</name>
    <name type="common">Indian major carp</name>
    <name type="synonym">Cyprinus rohita</name>
    <dbReference type="NCBI Taxonomy" id="84645"/>
    <lineage>
        <taxon>Eukaryota</taxon>
        <taxon>Metazoa</taxon>
        <taxon>Chordata</taxon>
        <taxon>Craniata</taxon>
        <taxon>Vertebrata</taxon>
        <taxon>Euteleostomi</taxon>
        <taxon>Actinopterygii</taxon>
        <taxon>Neopterygii</taxon>
        <taxon>Teleostei</taxon>
        <taxon>Ostariophysi</taxon>
        <taxon>Cypriniformes</taxon>
        <taxon>Cyprinidae</taxon>
        <taxon>Labeoninae</taxon>
        <taxon>Labeonini</taxon>
        <taxon>Labeo</taxon>
    </lineage>
</organism>
<dbReference type="Proteomes" id="UP000290572">
    <property type="component" value="Unassembled WGS sequence"/>
</dbReference>
<gene>
    <name evidence="3" type="ORF">ROHU_000492</name>
</gene>
<dbReference type="SMART" id="SM00364">
    <property type="entry name" value="LRR_BAC"/>
    <property type="match status" value="6"/>
</dbReference>
<dbReference type="PRINTS" id="PR00019">
    <property type="entry name" value="LEURICHRPT"/>
</dbReference>
<dbReference type="PANTHER" id="PTHR48051:SF1">
    <property type="entry name" value="RAS SUPPRESSOR PROTEIN 1"/>
    <property type="match status" value="1"/>
</dbReference>
<evidence type="ECO:0000256" key="1">
    <source>
        <dbReference type="ARBA" id="ARBA00022614"/>
    </source>
</evidence>
<dbReference type="EMBL" id="QBIY01003234">
    <property type="protein sequence ID" value="RXN39119.1"/>
    <property type="molecule type" value="Genomic_DNA"/>
</dbReference>
<dbReference type="SMART" id="SM00369">
    <property type="entry name" value="LRR_TYP"/>
    <property type="match status" value="7"/>
</dbReference>
<dbReference type="PROSITE" id="PS51450">
    <property type="entry name" value="LRR"/>
    <property type="match status" value="2"/>
</dbReference>
<protein>
    <submittedName>
        <fullName evidence="3">Volume-regulated anion channel subunit LRRC8D-like protein</fullName>
    </submittedName>
</protein>
<name>A0A498P5Z5_LABRO</name>
<dbReference type="Pfam" id="PF13855">
    <property type="entry name" value="LRR_8"/>
    <property type="match status" value="2"/>
</dbReference>
<dbReference type="InterPro" id="IPR032675">
    <property type="entry name" value="LRR_dom_sf"/>
</dbReference>
<proteinExistence type="predicted"/>
<dbReference type="InterPro" id="IPR001611">
    <property type="entry name" value="Leu-rich_rpt"/>
</dbReference>
<keyword evidence="2" id="KW-0677">Repeat</keyword>
<dbReference type="SMART" id="SM00365">
    <property type="entry name" value="LRR_SD22"/>
    <property type="match status" value="4"/>
</dbReference>
<accession>A0A498P5Z5</accession>
<comment type="caution">
    <text evidence="3">The sequence shown here is derived from an EMBL/GenBank/DDBJ whole genome shotgun (WGS) entry which is preliminary data.</text>
</comment>
<dbReference type="PANTHER" id="PTHR48051">
    <property type="match status" value="1"/>
</dbReference>
<evidence type="ECO:0000256" key="2">
    <source>
        <dbReference type="ARBA" id="ARBA00022737"/>
    </source>
</evidence>
<keyword evidence="1" id="KW-0433">Leucine-rich repeat</keyword>
<dbReference type="STRING" id="84645.A0A498P5Z5"/>
<dbReference type="AlphaFoldDB" id="A0A498P5Z5"/>
<dbReference type="GO" id="GO:0005737">
    <property type="term" value="C:cytoplasm"/>
    <property type="evidence" value="ECO:0007669"/>
    <property type="project" value="TreeGrafter"/>
</dbReference>